<feature type="DNA-binding region" description="OmpR/PhoB-type" evidence="9">
    <location>
        <begin position="122"/>
        <end position="215"/>
    </location>
</feature>
<dbReference type="FunFam" id="3.40.50.2300:FF:000001">
    <property type="entry name" value="DNA-binding response regulator PhoB"/>
    <property type="match status" value="1"/>
</dbReference>
<evidence type="ECO:0000313" key="12">
    <source>
        <dbReference type="EMBL" id="NKZ21358.1"/>
    </source>
</evidence>
<evidence type="ECO:0000259" key="10">
    <source>
        <dbReference type="PROSITE" id="PS50110"/>
    </source>
</evidence>
<organism evidence="12 13">
    <name type="scientific">Streptococcus ovuberis</name>
    <dbReference type="NCBI Taxonomy" id="1936207"/>
    <lineage>
        <taxon>Bacteria</taxon>
        <taxon>Bacillati</taxon>
        <taxon>Bacillota</taxon>
        <taxon>Bacilli</taxon>
        <taxon>Lactobacillales</taxon>
        <taxon>Streptococcaceae</taxon>
        <taxon>Streptococcus</taxon>
    </lineage>
</organism>
<dbReference type="PANTHER" id="PTHR48111">
    <property type="entry name" value="REGULATOR OF RPOS"/>
    <property type="match status" value="1"/>
</dbReference>
<dbReference type="Gene3D" id="1.10.10.10">
    <property type="entry name" value="Winged helix-like DNA-binding domain superfamily/Winged helix DNA-binding domain"/>
    <property type="match status" value="1"/>
</dbReference>
<dbReference type="GO" id="GO:0005829">
    <property type="term" value="C:cytosol"/>
    <property type="evidence" value="ECO:0007669"/>
    <property type="project" value="TreeGrafter"/>
</dbReference>
<dbReference type="Gene3D" id="3.40.50.2300">
    <property type="match status" value="1"/>
</dbReference>
<dbReference type="EMBL" id="JAAXPR010000033">
    <property type="protein sequence ID" value="NKZ21358.1"/>
    <property type="molecule type" value="Genomic_DNA"/>
</dbReference>
<dbReference type="InterPro" id="IPR036388">
    <property type="entry name" value="WH-like_DNA-bd_sf"/>
</dbReference>
<keyword evidence="2" id="KW-0902">Two-component regulatory system</keyword>
<evidence type="ECO:0000313" key="13">
    <source>
        <dbReference type="Proteomes" id="UP000522720"/>
    </source>
</evidence>
<dbReference type="PROSITE" id="PS51755">
    <property type="entry name" value="OMPR_PHOB"/>
    <property type="match status" value="1"/>
</dbReference>
<dbReference type="GO" id="GO:0032993">
    <property type="term" value="C:protein-DNA complex"/>
    <property type="evidence" value="ECO:0007669"/>
    <property type="project" value="TreeGrafter"/>
</dbReference>
<dbReference type="Pfam" id="PF00486">
    <property type="entry name" value="Trans_reg_C"/>
    <property type="match status" value="1"/>
</dbReference>
<keyword evidence="5" id="KW-0804">Transcription</keyword>
<dbReference type="PANTHER" id="PTHR48111:SF21">
    <property type="entry name" value="DNA-BINDING DUAL MASTER TRANSCRIPTIONAL REGULATOR RPAA"/>
    <property type="match status" value="1"/>
</dbReference>
<feature type="domain" description="OmpR/PhoB-type" evidence="11">
    <location>
        <begin position="122"/>
        <end position="215"/>
    </location>
</feature>
<dbReference type="SMART" id="SM00862">
    <property type="entry name" value="Trans_reg_C"/>
    <property type="match status" value="1"/>
</dbReference>
<evidence type="ECO:0000256" key="1">
    <source>
        <dbReference type="ARBA" id="ARBA00022553"/>
    </source>
</evidence>
<dbReference type="InterPro" id="IPR001867">
    <property type="entry name" value="OmpR/PhoB-type_DNA-bd"/>
</dbReference>
<dbReference type="GO" id="GO:0000976">
    <property type="term" value="F:transcription cis-regulatory region binding"/>
    <property type="evidence" value="ECO:0007669"/>
    <property type="project" value="TreeGrafter"/>
</dbReference>
<comment type="caution">
    <text evidence="12">The sequence shown here is derived from an EMBL/GenBank/DDBJ whole genome shotgun (WGS) entry which is preliminary data.</text>
</comment>
<feature type="domain" description="Response regulatory" evidence="10">
    <location>
        <begin position="3"/>
        <end position="116"/>
    </location>
</feature>
<evidence type="ECO:0000256" key="9">
    <source>
        <dbReference type="PROSITE-ProRule" id="PRU01091"/>
    </source>
</evidence>
<dbReference type="SUPFAM" id="SSF52172">
    <property type="entry name" value="CheY-like"/>
    <property type="match status" value="1"/>
</dbReference>
<name>A0A7X6N1R0_9STRE</name>
<dbReference type="Pfam" id="PF00072">
    <property type="entry name" value="Response_reg"/>
    <property type="match status" value="1"/>
</dbReference>
<dbReference type="AlphaFoldDB" id="A0A7X6N1R0"/>
<dbReference type="Proteomes" id="UP000522720">
    <property type="component" value="Unassembled WGS sequence"/>
</dbReference>
<comment type="function">
    <text evidence="6">Member of the two-component regulatory system DltS/DltR. Regulates the expression of the dlt operon.</text>
</comment>
<evidence type="ECO:0000259" key="11">
    <source>
        <dbReference type="PROSITE" id="PS51755"/>
    </source>
</evidence>
<dbReference type="InterPro" id="IPR011006">
    <property type="entry name" value="CheY-like_superfamily"/>
</dbReference>
<dbReference type="GO" id="GO:0006355">
    <property type="term" value="P:regulation of DNA-templated transcription"/>
    <property type="evidence" value="ECO:0007669"/>
    <property type="project" value="InterPro"/>
</dbReference>
<evidence type="ECO:0000256" key="5">
    <source>
        <dbReference type="ARBA" id="ARBA00023163"/>
    </source>
</evidence>
<keyword evidence="3" id="KW-0805">Transcription regulation</keyword>
<proteinExistence type="predicted"/>
<dbReference type="RefSeq" id="WP_168550085.1">
    <property type="nucleotide sequence ID" value="NZ_JAAXPR010000033.1"/>
</dbReference>
<accession>A0A7X6N1R0</accession>
<evidence type="ECO:0000256" key="8">
    <source>
        <dbReference type="PROSITE-ProRule" id="PRU00169"/>
    </source>
</evidence>
<dbReference type="CDD" id="cd17574">
    <property type="entry name" value="REC_OmpR"/>
    <property type="match status" value="1"/>
</dbReference>
<evidence type="ECO:0000256" key="2">
    <source>
        <dbReference type="ARBA" id="ARBA00023012"/>
    </source>
</evidence>
<dbReference type="InterPro" id="IPR001789">
    <property type="entry name" value="Sig_transdc_resp-reg_receiver"/>
</dbReference>
<reference evidence="12 13" key="1">
    <citation type="submission" date="2020-04" db="EMBL/GenBank/DDBJ databases">
        <title>MicrobeNet Type strains.</title>
        <authorList>
            <person name="Nicholson A.C."/>
        </authorList>
    </citation>
    <scope>NUCLEOTIDE SEQUENCE [LARGE SCALE GENOMIC DNA]</scope>
    <source>
        <strain evidence="12 13">CCUG 69612</strain>
    </source>
</reference>
<evidence type="ECO:0000256" key="6">
    <source>
        <dbReference type="ARBA" id="ARBA00055621"/>
    </source>
</evidence>
<gene>
    <name evidence="12" type="ORF">HF992_11145</name>
</gene>
<dbReference type="InterPro" id="IPR039420">
    <property type="entry name" value="WalR-like"/>
</dbReference>
<feature type="modified residue" description="4-aspartylphosphate" evidence="8">
    <location>
        <position position="52"/>
    </location>
</feature>
<evidence type="ECO:0000256" key="7">
    <source>
        <dbReference type="ARBA" id="ARBA00071115"/>
    </source>
</evidence>
<dbReference type="CDD" id="cd00383">
    <property type="entry name" value="trans_reg_C"/>
    <property type="match status" value="1"/>
</dbReference>
<dbReference type="GO" id="GO:0000156">
    <property type="term" value="F:phosphorelay response regulator activity"/>
    <property type="evidence" value="ECO:0007669"/>
    <property type="project" value="TreeGrafter"/>
</dbReference>
<dbReference type="PROSITE" id="PS50110">
    <property type="entry name" value="RESPONSE_REGULATORY"/>
    <property type="match status" value="1"/>
</dbReference>
<keyword evidence="4 9" id="KW-0238">DNA-binding</keyword>
<dbReference type="SMART" id="SM00448">
    <property type="entry name" value="REC"/>
    <property type="match status" value="1"/>
</dbReference>
<sequence length="221" mass="25479">MARILLVEDDTVINQIVTEFLKEHNHSVVSIFDGQKALEAFEEDKFDLILLDIMIPSISGLEVLKKIRQTSEVPIIMLTAMDDEYTQLISFNQTISDYVVKPFSPLILMKRIENVLRQTQAPKEIQIGQLRLDIDNSTAYFDQEMISLTKTEYDILELLAKRRGNLVTRDNLMMSIWGYSELDSRVLDNHIKNIRKKIPDLTLTTVVGRGYKIEDTIHGDH</sequence>
<protein>
    <recommendedName>
        <fullName evidence="7">Transcriptional regulatory protein DltR</fullName>
    </recommendedName>
</protein>
<keyword evidence="1 8" id="KW-0597">Phosphoprotein</keyword>
<evidence type="ECO:0000256" key="4">
    <source>
        <dbReference type="ARBA" id="ARBA00023125"/>
    </source>
</evidence>
<evidence type="ECO:0000256" key="3">
    <source>
        <dbReference type="ARBA" id="ARBA00023015"/>
    </source>
</evidence>
<keyword evidence="13" id="KW-1185">Reference proteome</keyword>